<reference evidence="13 14" key="1">
    <citation type="submission" date="2019-12" db="EMBL/GenBank/DDBJ databases">
        <title>Microbes associate with the intestines of laboratory mice.</title>
        <authorList>
            <person name="Navarre W."/>
            <person name="Wong E."/>
        </authorList>
    </citation>
    <scope>NUCLEOTIDE SEQUENCE [LARGE SCALE GENOMIC DNA]</scope>
    <source>
        <strain evidence="13 14">NM82_D38</strain>
    </source>
</reference>
<sequence length="405" mass="43951">MNVKSYEDTLAFLSSYVRPAAETEIRKLSDALGFVLAENLISNLDLPRFNNSAMDGWAFGSENIQPESFTLTCVGSAFAGHPYEGKLRPGECIRIMTGAEVPEGADTVVKQEIVTSEGSLVTFPAGVRKNENVRFCGEEVQQGSVCLKAGIKLRSAHMNFLAAVGVKEVVVYRKLKVGFFSTGDELIGVEETISEGKIYDSNRYCIKAMIEEAGFEPVDFGRFPDNEQKIKDGVLQAAVLCDAIITSGGVSVGEADFTRDVVLSNGELVDWKCLIKPGKPLAIGKVRNAYFFGLPGNPTAAQVTFHAIVSLALRRLSGEINPTLKMSLAYAGADNLKKKPGYTEFQRGVLEVRNGRICVIPAGSQKTGAMRSMVDANCFIFLPEQQGAVHEGDLLRVVSFYGLYS</sequence>
<evidence type="ECO:0000256" key="2">
    <source>
        <dbReference type="ARBA" id="ARBA00002901"/>
    </source>
</evidence>
<dbReference type="GO" id="GO:0005829">
    <property type="term" value="C:cytosol"/>
    <property type="evidence" value="ECO:0007669"/>
    <property type="project" value="TreeGrafter"/>
</dbReference>
<dbReference type="PANTHER" id="PTHR10192">
    <property type="entry name" value="MOLYBDOPTERIN BIOSYNTHESIS PROTEIN"/>
    <property type="match status" value="1"/>
</dbReference>
<evidence type="ECO:0000256" key="4">
    <source>
        <dbReference type="ARBA" id="ARBA00010763"/>
    </source>
</evidence>
<dbReference type="PANTHER" id="PTHR10192:SF5">
    <property type="entry name" value="GEPHYRIN"/>
    <property type="match status" value="1"/>
</dbReference>
<dbReference type="Gene3D" id="2.40.340.10">
    <property type="entry name" value="MoeA, C-terminal, domain IV"/>
    <property type="match status" value="1"/>
</dbReference>
<comment type="caution">
    <text evidence="13">The sequence shown here is derived from an EMBL/GenBank/DDBJ whole genome shotgun (WGS) entry which is preliminary data.</text>
</comment>
<protein>
    <recommendedName>
        <fullName evidence="11">Molybdopterin molybdenumtransferase</fullName>
        <ecNumber evidence="11">2.10.1.1</ecNumber>
    </recommendedName>
</protein>
<keyword evidence="5 11" id="KW-0500">Molybdenum</keyword>
<dbReference type="Gene3D" id="3.40.980.10">
    <property type="entry name" value="MoaB/Mog-like domain"/>
    <property type="match status" value="1"/>
</dbReference>
<dbReference type="SMART" id="SM00852">
    <property type="entry name" value="MoCF_biosynth"/>
    <property type="match status" value="1"/>
</dbReference>
<dbReference type="EMBL" id="WSRP01000038">
    <property type="protein sequence ID" value="MVX57613.1"/>
    <property type="molecule type" value="Genomic_DNA"/>
</dbReference>
<comment type="cofactor">
    <cofactor evidence="1 11">
        <name>Mg(2+)</name>
        <dbReference type="ChEBI" id="CHEBI:18420"/>
    </cofactor>
</comment>
<keyword evidence="7 11" id="KW-0479">Metal-binding</keyword>
<feature type="domain" description="MoaB/Mog" evidence="12">
    <location>
        <begin position="178"/>
        <end position="315"/>
    </location>
</feature>
<dbReference type="Pfam" id="PF03454">
    <property type="entry name" value="MoeA_C"/>
    <property type="match status" value="1"/>
</dbReference>
<dbReference type="FunFam" id="3.40.980.10:FF:000004">
    <property type="entry name" value="Molybdopterin molybdenumtransferase"/>
    <property type="match status" value="1"/>
</dbReference>
<dbReference type="Proteomes" id="UP000472580">
    <property type="component" value="Unassembled WGS sequence"/>
</dbReference>
<dbReference type="CDD" id="cd00887">
    <property type="entry name" value="MoeA"/>
    <property type="match status" value="1"/>
</dbReference>
<keyword evidence="6 11" id="KW-0808">Transferase</keyword>
<keyword evidence="9 11" id="KW-0501">Molybdenum cofactor biosynthesis</keyword>
<dbReference type="NCBIfam" id="TIGR00177">
    <property type="entry name" value="molyb_syn"/>
    <property type="match status" value="1"/>
</dbReference>
<dbReference type="Gene3D" id="3.90.105.10">
    <property type="entry name" value="Molybdopterin biosynthesis moea protein, domain 2"/>
    <property type="match status" value="1"/>
</dbReference>
<comment type="similarity">
    <text evidence="4 11">Belongs to the MoeA family.</text>
</comment>
<evidence type="ECO:0000256" key="5">
    <source>
        <dbReference type="ARBA" id="ARBA00022505"/>
    </source>
</evidence>
<evidence type="ECO:0000256" key="3">
    <source>
        <dbReference type="ARBA" id="ARBA00005046"/>
    </source>
</evidence>
<dbReference type="UniPathway" id="UPA00344"/>
<evidence type="ECO:0000256" key="11">
    <source>
        <dbReference type="RuleBase" id="RU365090"/>
    </source>
</evidence>
<keyword evidence="14" id="KW-1185">Reference proteome</keyword>
<dbReference type="SUPFAM" id="SSF53218">
    <property type="entry name" value="Molybdenum cofactor biosynthesis proteins"/>
    <property type="match status" value="1"/>
</dbReference>
<dbReference type="RefSeq" id="WP_160336031.1">
    <property type="nucleotide sequence ID" value="NZ_WSRP01000038.1"/>
</dbReference>
<evidence type="ECO:0000259" key="12">
    <source>
        <dbReference type="SMART" id="SM00852"/>
    </source>
</evidence>
<evidence type="ECO:0000256" key="9">
    <source>
        <dbReference type="ARBA" id="ARBA00023150"/>
    </source>
</evidence>
<dbReference type="Gene3D" id="2.170.190.11">
    <property type="entry name" value="Molybdopterin biosynthesis moea protein, domain 3"/>
    <property type="match status" value="1"/>
</dbReference>
<dbReference type="OrthoDB" id="9804758at2"/>
<dbReference type="InterPro" id="IPR036688">
    <property type="entry name" value="MoeA_C_domain_IV_sf"/>
</dbReference>
<evidence type="ECO:0000313" key="14">
    <source>
        <dbReference type="Proteomes" id="UP000472580"/>
    </source>
</evidence>
<dbReference type="InterPro" id="IPR036135">
    <property type="entry name" value="MoeA_linker/N_sf"/>
</dbReference>
<accession>A0A6L6YL90</accession>
<proteinExistence type="inferred from homology"/>
<dbReference type="SUPFAM" id="SSF63882">
    <property type="entry name" value="MoeA N-terminal region -like"/>
    <property type="match status" value="1"/>
</dbReference>
<dbReference type="Pfam" id="PF03453">
    <property type="entry name" value="MoeA_N"/>
    <property type="match status" value="1"/>
</dbReference>
<dbReference type="GO" id="GO:0061599">
    <property type="term" value="F:molybdopterin molybdotransferase activity"/>
    <property type="evidence" value="ECO:0007669"/>
    <property type="project" value="UniProtKB-UniRule"/>
</dbReference>
<evidence type="ECO:0000256" key="10">
    <source>
        <dbReference type="ARBA" id="ARBA00047317"/>
    </source>
</evidence>
<dbReference type="InterPro" id="IPR001453">
    <property type="entry name" value="MoaB/Mog_dom"/>
</dbReference>
<gene>
    <name evidence="13" type="ORF">E5987_10470</name>
</gene>
<evidence type="ECO:0000256" key="1">
    <source>
        <dbReference type="ARBA" id="ARBA00001946"/>
    </source>
</evidence>
<dbReference type="AlphaFoldDB" id="A0A6L6YL90"/>
<comment type="catalytic activity">
    <reaction evidence="10">
        <text>adenylyl-molybdopterin + molybdate = Mo-molybdopterin + AMP + H(+)</text>
        <dbReference type="Rhea" id="RHEA:35047"/>
        <dbReference type="ChEBI" id="CHEBI:15378"/>
        <dbReference type="ChEBI" id="CHEBI:36264"/>
        <dbReference type="ChEBI" id="CHEBI:62727"/>
        <dbReference type="ChEBI" id="CHEBI:71302"/>
        <dbReference type="ChEBI" id="CHEBI:456215"/>
        <dbReference type="EC" id="2.10.1.1"/>
    </reaction>
</comment>
<evidence type="ECO:0000313" key="13">
    <source>
        <dbReference type="EMBL" id="MVX57613.1"/>
    </source>
</evidence>
<dbReference type="EC" id="2.10.1.1" evidence="11"/>
<dbReference type="SUPFAM" id="SSF63867">
    <property type="entry name" value="MoeA C-terminal domain-like"/>
    <property type="match status" value="1"/>
</dbReference>
<dbReference type="InterPro" id="IPR038987">
    <property type="entry name" value="MoeA-like"/>
</dbReference>
<evidence type="ECO:0000256" key="6">
    <source>
        <dbReference type="ARBA" id="ARBA00022679"/>
    </source>
</evidence>
<dbReference type="NCBIfam" id="NF045515">
    <property type="entry name" value="Glp_gephyrin"/>
    <property type="match status" value="1"/>
</dbReference>
<evidence type="ECO:0000256" key="8">
    <source>
        <dbReference type="ARBA" id="ARBA00022842"/>
    </source>
</evidence>
<name>A0A6L6YL90_9BURK</name>
<dbReference type="GO" id="GO:0046872">
    <property type="term" value="F:metal ion binding"/>
    <property type="evidence" value="ECO:0007669"/>
    <property type="project" value="UniProtKB-UniRule"/>
</dbReference>
<dbReference type="InterPro" id="IPR005111">
    <property type="entry name" value="MoeA_C_domain_IV"/>
</dbReference>
<keyword evidence="8 11" id="KW-0460">Magnesium</keyword>
<dbReference type="InterPro" id="IPR005110">
    <property type="entry name" value="MoeA_linker/N"/>
</dbReference>
<comment type="pathway">
    <text evidence="3 11">Cofactor biosynthesis; molybdopterin biosynthesis.</text>
</comment>
<evidence type="ECO:0000256" key="7">
    <source>
        <dbReference type="ARBA" id="ARBA00022723"/>
    </source>
</evidence>
<dbReference type="Pfam" id="PF00994">
    <property type="entry name" value="MoCF_biosynth"/>
    <property type="match status" value="1"/>
</dbReference>
<dbReference type="InterPro" id="IPR036425">
    <property type="entry name" value="MoaB/Mog-like_dom_sf"/>
</dbReference>
<organism evidence="13 14">
    <name type="scientific">Parasutterella muris</name>
    <dbReference type="NCBI Taxonomy" id="2565572"/>
    <lineage>
        <taxon>Bacteria</taxon>
        <taxon>Pseudomonadati</taxon>
        <taxon>Pseudomonadota</taxon>
        <taxon>Betaproteobacteria</taxon>
        <taxon>Burkholderiales</taxon>
        <taxon>Sutterellaceae</taxon>
        <taxon>Parasutterella</taxon>
    </lineage>
</organism>
<dbReference type="GO" id="GO:0006777">
    <property type="term" value="P:Mo-molybdopterin cofactor biosynthetic process"/>
    <property type="evidence" value="ECO:0007669"/>
    <property type="project" value="UniProtKB-UniRule"/>
</dbReference>
<comment type="function">
    <text evidence="2 11">Catalyzes the insertion of molybdate into adenylated molybdopterin with the concomitant release of AMP.</text>
</comment>